<evidence type="ECO:0000256" key="2">
    <source>
        <dbReference type="ARBA" id="ARBA00022475"/>
    </source>
</evidence>
<dbReference type="OrthoDB" id="6582376at2759"/>
<keyword evidence="12" id="KW-1185">Reference proteome</keyword>
<evidence type="ECO:0000256" key="10">
    <source>
        <dbReference type="SAM" id="Phobius"/>
    </source>
</evidence>
<protein>
    <recommendedName>
        <fullName evidence="13">Odorant receptor</fullName>
    </recommendedName>
</protein>
<dbReference type="GO" id="GO:0007165">
    <property type="term" value="P:signal transduction"/>
    <property type="evidence" value="ECO:0007669"/>
    <property type="project" value="UniProtKB-KW"/>
</dbReference>
<keyword evidence="2" id="KW-1003">Cell membrane</keyword>
<dbReference type="AlphaFoldDB" id="A0A7R8UTS2"/>
<evidence type="ECO:0000256" key="3">
    <source>
        <dbReference type="ARBA" id="ARBA00022606"/>
    </source>
</evidence>
<keyword evidence="5" id="KW-0552">Olfaction</keyword>
<evidence type="ECO:0000256" key="9">
    <source>
        <dbReference type="ARBA" id="ARBA00023224"/>
    </source>
</evidence>
<gene>
    <name evidence="11" type="ORF">HERILL_LOCUS9660</name>
</gene>
<keyword evidence="9" id="KW-0807">Transducer</keyword>
<feature type="transmembrane region" description="Helical" evidence="10">
    <location>
        <begin position="54"/>
        <end position="74"/>
    </location>
</feature>
<dbReference type="Pfam" id="PF02949">
    <property type="entry name" value="7tm_6"/>
    <property type="match status" value="1"/>
</dbReference>
<reference evidence="11 12" key="1">
    <citation type="submission" date="2020-11" db="EMBL/GenBank/DDBJ databases">
        <authorList>
            <person name="Wallbank WR R."/>
            <person name="Pardo Diaz C."/>
            <person name="Kozak K."/>
            <person name="Martin S."/>
            <person name="Jiggins C."/>
            <person name="Moest M."/>
            <person name="Warren A I."/>
            <person name="Generalovic N T."/>
            <person name="Byers J.R.P. K."/>
            <person name="Montejo-Kovacevich G."/>
            <person name="Yen C E."/>
        </authorList>
    </citation>
    <scope>NUCLEOTIDE SEQUENCE [LARGE SCALE GENOMIC DNA]</scope>
</reference>
<dbReference type="GO" id="GO:0005886">
    <property type="term" value="C:plasma membrane"/>
    <property type="evidence" value="ECO:0007669"/>
    <property type="project" value="UniProtKB-SubCell"/>
</dbReference>
<evidence type="ECO:0008006" key="13">
    <source>
        <dbReference type="Google" id="ProtNLM"/>
    </source>
</evidence>
<comment type="subcellular location">
    <subcellularLocation>
        <location evidence="1">Cell membrane</location>
        <topology evidence="1">Multi-pass membrane protein</topology>
    </subcellularLocation>
</comment>
<dbReference type="EMBL" id="LR899012">
    <property type="protein sequence ID" value="CAD7086924.1"/>
    <property type="molecule type" value="Genomic_DNA"/>
</dbReference>
<name>A0A7R8UTS2_HERIL</name>
<dbReference type="PANTHER" id="PTHR21137">
    <property type="entry name" value="ODORANT RECEPTOR"/>
    <property type="match status" value="1"/>
</dbReference>
<evidence type="ECO:0000313" key="11">
    <source>
        <dbReference type="EMBL" id="CAD7086924.1"/>
    </source>
</evidence>
<evidence type="ECO:0000256" key="6">
    <source>
        <dbReference type="ARBA" id="ARBA00022989"/>
    </source>
</evidence>
<dbReference type="InParanoid" id="A0A7R8UTS2"/>
<sequence>MKPNTNPKPALTMEESVGQVDTVRALGPIYASLKLQGMYITEEYRLHHKIHATVNFILSNIMYYACFIIELFFVKSLKQLLENLPMNICVTSCNVKFCVILKLRPHLIKINQLLNRLDKRPMTARQSRKLENVIRDCKRITLAIMALYLTLNSMYTLNGAVSNYTRLLYDIWVPYHWEHNHSLFWVYLFMQYAFQIQLSLENVANDFIGALYLNVLNTHLEIIMERFAKLHHDPNASEEESMQKFKEYVEDHRIIME</sequence>
<evidence type="ECO:0000256" key="1">
    <source>
        <dbReference type="ARBA" id="ARBA00004651"/>
    </source>
</evidence>
<accession>A0A7R8UTS2</accession>
<evidence type="ECO:0000256" key="7">
    <source>
        <dbReference type="ARBA" id="ARBA00023136"/>
    </source>
</evidence>
<evidence type="ECO:0000256" key="5">
    <source>
        <dbReference type="ARBA" id="ARBA00022725"/>
    </source>
</evidence>
<dbReference type="PANTHER" id="PTHR21137:SF35">
    <property type="entry name" value="ODORANT RECEPTOR 19A-RELATED"/>
    <property type="match status" value="1"/>
</dbReference>
<proteinExistence type="predicted"/>
<evidence type="ECO:0000256" key="4">
    <source>
        <dbReference type="ARBA" id="ARBA00022692"/>
    </source>
</evidence>
<dbReference type="GO" id="GO:0004984">
    <property type="term" value="F:olfactory receptor activity"/>
    <property type="evidence" value="ECO:0007669"/>
    <property type="project" value="InterPro"/>
</dbReference>
<organism evidence="11 12">
    <name type="scientific">Hermetia illucens</name>
    <name type="common">Black soldier fly</name>
    <dbReference type="NCBI Taxonomy" id="343691"/>
    <lineage>
        <taxon>Eukaryota</taxon>
        <taxon>Metazoa</taxon>
        <taxon>Ecdysozoa</taxon>
        <taxon>Arthropoda</taxon>
        <taxon>Hexapoda</taxon>
        <taxon>Insecta</taxon>
        <taxon>Pterygota</taxon>
        <taxon>Neoptera</taxon>
        <taxon>Endopterygota</taxon>
        <taxon>Diptera</taxon>
        <taxon>Brachycera</taxon>
        <taxon>Stratiomyomorpha</taxon>
        <taxon>Stratiomyidae</taxon>
        <taxon>Hermetiinae</taxon>
        <taxon>Hermetia</taxon>
    </lineage>
</organism>
<evidence type="ECO:0000313" key="12">
    <source>
        <dbReference type="Proteomes" id="UP000594454"/>
    </source>
</evidence>
<keyword evidence="6 10" id="KW-1133">Transmembrane helix</keyword>
<dbReference type="InterPro" id="IPR004117">
    <property type="entry name" value="7tm6_olfct_rcpt"/>
</dbReference>
<keyword evidence="8" id="KW-0675">Receptor</keyword>
<dbReference type="GO" id="GO:0005549">
    <property type="term" value="F:odorant binding"/>
    <property type="evidence" value="ECO:0007669"/>
    <property type="project" value="InterPro"/>
</dbReference>
<keyword evidence="4 10" id="KW-0812">Transmembrane</keyword>
<keyword evidence="7 10" id="KW-0472">Membrane</keyword>
<keyword evidence="3" id="KW-0716">Sensory transduction</keyword>
<dbReference type="Proteomes" id="UP000594454">
    <property type="component" value="Chromosome 4"/>
</dbReference>
<evidence type="ECO:0000256" key="8">
    <source>
        <dbReference type="ARBA" id="ARBA00023170"/>
    </source>
</evidence>